<reference evidence="2" key="1">
    <citation type="submission" date="2018-05" db="EMBL/GenBank/DDBJ databases">
        <authorList>
            <person name="Deangelis K."/>
            <person name="Huntemann M."/>
            <person name="Clum A."/>
            <person name="Pillay M."/>
            <person name="Palaniappan K."/>
            <person name="Varghese N."/>
            <person name="Mikhailova N."/>
            <person name="Stamatis D."/>
            <person name="Reddy T."/>
            <person name="Daum C."/>
            <person name="Shapiro N."/>
            <person name="Ivanova N."/>
            <person name="Kyrpides N."/>
            <person name="Woyke T."/>
        </authorList>
    </citation>
    <scope>NUCLEOTIDE SEQUENCE [LARGE SCALE GENOMIC DNA]</scope>
    <source>
        <strain evidence="2">GAS496</strain>
    </source>
</reference>
<dbReference type="EMBL" id="QJJU01000048">
    <property type="protein sequence ID" value="PXW97381.1"/>
    <property type="molecule type" value="Genomic_DNA"/>
</dbReference>
<evidence type="ECO:0000313" key="2">
    <source>
        <dbReference type="Proteomes" id="UP000247781"/>
    </source>
</evidence>
<comment type="caution">
    <text evidence="1">The sequence shown here is derived from an EMBL/GenBank/DDBJ whole genome shotgun (WGS) entry which is preliminary data.</text>
</comment>
<dbReference type="RefSeq" id="WP_110320214.1">
    <property type="nucleotide sequence ID" value="NZ_QJJU01000048.1"/>
</dbReference>
<protein>
    <submittedName>
        <fullName evidence="1">Uncharacterized protein</fullName>
    </submittedName>
</protein>
<evidence type="ECO:0000313" key="1">
    <source>
        <dbReference type="EMBL" id="PXW97381.1"/>
    </source>
</evidence>
<dbReference type="AlphaFoldDB" id="A0A318H556"/>
<dbReference type="Proteomes" id="UP000247781">
    <property type="component" value="Unassembled WGS sequence"/>
</dbReference>
<sequence>MNDTDVEDAALALVDALGPDFIQLAPPDEHHLDSVSIAECVAFAMLGAVGSGITAGVKDWTKDKTVSVLDAVAAHIGHRLSGALRKPFSTVQTPEMRDADEKETALNVSSAREATAGLDPATADAVIAVGSAAARAALEDMGVDSRVSQRVQDELGDQLVIIIRR</sequence>
<reference evidence="1 2" key="2">
    <citation type="submission" date="2018-06" db="EMBL/GenBank/DDBJ databases">
        <title>Sequencing of bacterial isolates from soil warming experiment in Harvard Forest, Massachusetts, USA.</title>
        <authorList>
            <person name="Deangelis K.PhD."/>
        </authorList>
    </citation>
    <scope>NUCLEOTIDE SEQUENCE [LARGE SCALE GENOMIC DNA]</scope>
    <source>
        <strain evidence="1 2">GAS496</strain>
    </source>
</reference>
<accession>A0A318H556</accession>
<gene>
    <name evidence="1" type="ORF">C8E89_1482</name>
</gene>
<name>A0A318H556_9MYCO</name>
<organism evidence="1 2">
    <name type="scientific">Mycolicibacterium moriokaense</name>
    <dbReference type="NCBI Taxonomy" id="39691"/>
    <lineage>
        <taxon>Bacteria</taxon>
        <taxon>Bacillati</taxon>
        <taxon>Actinomycetota</taxon>
        <taxon>Actinomycetes</taxon>
        <taxon>Mycobacteriales</taxon>
        <taxon>Mycobacteriaceae</taxon>
        <taxon>Mycolicibacterium</taxon>
    </lineage>
</organism>
<keyword evidence="2" id="KW-1185">Reference proteome</keyword>
<proteinExistence type="predicted"/>